<organism evidence="2 3">
    <name type="scientific">Dictyobacter alpinus</name>
    <dbReference type="NCBI Taxonomy" id="2014873"/>
    <lineage>
        <taxon>Bacteria</taxon>
        <taxon>Bacillati</taxon>
        <taxon>Chloroflexota</taxon>
        <taxon>Ktedonobacteria</taxon>
        <taxon>Ktedonobacterales</taxon>
        <taxon>Dictyobacteraceae</taxon>
        <taxon>Dictyobacter</taxon>
    </lineage>
</organism>
<feature type="region of interest" description="Disordered" evidence="1">
    <location>
        <begin position="33"/>
        <end position="65"/>
    </location>
</feature>
<evidence type="ECO:0000256" key="1">
    <source>
        <dbReference type="SAM" id="MobiDB-lite"/>
    </source>
</evidence>
<accession>A0A402B2G8</accession>
<proteinExistence type="predicted"/>
<dbReference type="Gene3D" id="3.20.20.80">
    <property type="entry name" value="Glycosidases"/>
    <property type="match status" value="1"/>
</dbReference>
<dbReference type="EMBL" id="BIFT01000001">
    <property type="protein sequence ID" value="GCE25560.1"/>
    <property type="molecule type" value="Genomic_DNA"/>
</dbReference>
<reference evidence="3" key="1">
    <citation type="submission" date="2018-12" db="EMBL/GenBank/DDBJ databases">
        <title>Tengunoibacter tsumagoiensis gen. nov., sp. nov., Dictyobacter kobayashii sp. nov., D. alpinus sp. nov., and D. joshuensis sp. nov. and description of Dictyobacteraceae fam. nov. within the order Ktedonobacterales isolated from Tengu-no-mugimeshi.</title>
        <authorList>
            <person name="Wang C.M."/>
            <person name="Zheng Y."/>
            <person name="Sakai Y."/>
            <person name="Toyoda A."/>
            <person name="Minakuchi Y."/>
            <person name="Abe K."/>
            <person name="Yokota A."/>
            <person name="Yabe S."/>
        </authorList>
    </citation>
    <scope>NUCLEOTIDE SEQUENCE [LARGE SCALE GENOMIC DNA]</scope>
    <source>
        <strain evidence="3">Uno16</strain>
    </source>
</reference>
<evidence type="ECO:0008006" key="4">
    <source>
        <dbReference type="Google" id="ProtNLM"/>
    </source>
</evidence>
<evidence type="ECO:0000313" key="2">
    <source>
        <dbReference type="EMBL" id="GCE25560.1"/>
    </source>
</evidence>
<dbReference type="OrthoDB" id="9805896at2"/>
<name>A0A402B2G8_9CHLR</name>
<feature type="compositionally biased region" description="Low complexity" evidence="1">
    <location>
        <begin position="40"/>
        <end position="51"/>
    </location>
</feature>
<dbReference type="RefSeq" id="WP_126626130.1">
    <property type="nucleotide sequence ID" value="NZ_BIFT01000001.1"/>
</dbReference>
<sequence length="350" mass="38242">MDRRKQSLLIFLSVTIMVALMLTGCQSVQQAEVQPQSKDTTPTVAPAATYVPPTPLASRPPYQPRPLPGVQNWSGVSSFMFGSNDASWDWSKQNMGNNSAVRATVRAAGITLIRTPLTRADALQRVTAIEQAGATCLGVLHPEDAAQVVHMLGKRCNLYEWQNEPDNGGPNVNDYTRSWNQTIPTLRLINTQAAFIGPAVSFANLEYIHSFLQQTKAAGNLPDAISYHTYPCTDVAITACPQHIGDYTIAVQKVKTEMKQTIGQSLPLAITEWNYSWKPGQTPHDNDYMRQFTTASLQALIQAGVTISNQFDLASGAGNGSLDMIDPTTGTSYPQIKALSTVIEQYKPKQ</sequence>
<evidence type="ECO:0000313" key="3">
    <source>
        <dbReference type="Proteomes" id="UP000287171"/>
    </source>
</evidence>
<dbReference type="AlphaFoldDB" id="A0A402B2G8"/>
<dbReference type="PROSITE" id="PS51257">
    <property type="entry name" value="PROKAR_LIPOPROTEIN"/>
    <property type="match status" value="1"/>
</dbReference>
<dbReference type="Proteomes" id="UP000287171">
    <property type="component" value="Unassembled WGS sequence"/>
</dbReference>
<dbReference type="SUPFAM" id="SSF51445">
    <property type="entry name" value="(Trans)glycosidases"/>
    <property type="match status" value="1"/>
</dbReference>
<dbReference type="InterPro" id="IPR017853">
    <property type="entry name" value="GH"/>
</dbReference>
<gene>
    <name evidence="2" type="ORF">KDA_10440</name>
</gene>
<protein>
    <recommendedName>
        <fullName evidence="4">Asl1-like glycosyl hydrolase catalytic domain-containing protein</fullName>
    </recommendedName>
</protein>
<keyword evidence="3" id="KW-1185">Reference proteome</keyword>
<comment type="caution">
    <text evidence="2">The sequence shown here is derived from an EMBL/GenBank/DDBJ whole genome shotgun (WGS) entry which is preliminary data.</text>
</comment>